<accession>A0A9D9HQ47</accession>
<dbReference type="InterPro" id="IPR008207">
    <property type="entry name" value="Sig_transdc_His_kin_Hpt_dom"/>
</dbReference>
<dbReference type="InterPro" id="IPR036641">
    <property type="entry name" value="HPT_dom_sf"/>
</dbReference>
<feature type="domain" description="HPt" evidence="2">
    <location>
        <begin position="15"/>
        <end position="114"/>
    </location>
</feature>
<dbReference type="SUPFAM" id="SSF47226">
    <property type="entry name" value="Histidine-containing phosphotransfer domain, HPT domain"/>
    <property type="match status" value="1"/>
</dbReference>
<dbReference type="EMBL" id="JADIMM010000080">
    <property type="protein sequence ID" value="MBO8457905.1"/>
    <property type="molecule type" value="Genomic_DNA"/>
</dbReference>
<protein>
    <submittedName>
        <fullName evidence="3">Hpt domain-containing protein</fullName>
    </submittedName>
</protein>
<evidence type="ECO:0000313" key="4">
    <source>
        <dbReference type="Proteomes" id="UP000823638"/>
    </source>
</evidence>
<dbReference type="Proteomes" id="UP000823638">
    <property type="component" value="Unassembled WGS sequence"/>
</dbReference>
<dbReference type="Pfam" id="PF01627">
    <property type="entry name" value="Hpt"/>
    <property type="match status" value="1"/>
</dbReference>
<sequence>MEFNINGALDRLDNDKDILKMMISDFLETDKNIPGEFNALLEKKDLDSIRSLAHRMKGCLLSLGAETLGEKFKDLERGIKEGRYSLSDAESKLPGIISGFNEAYTYYEQLLNTL</sequence>
<evidence type="ECO:0000256" key="1">
    <source>
        <dbReference type="PROSITE-ProRule" id="PRU00110"/>
    </source>
</evidence>
<comment type="caution">
    <text evidence="3">The sequence shown here is derived from an EMBL/GenBank/DDBJ whole genome shotgun (WGS) entry which is preliminary data.</text>
</comment>
<dbReference type="GO" id="GO:0000160">
    <property type="term" value="P:phosphorelay signal transduction system"/>
    <property type="evidence" value="ECO:0007669"/>
    <property type="project" value="InterPro"/>
</dbReference>
<organism evidence="3 4">
    <name type="scientific">Candidatus Gallitreponema excrementavium</name>
    <dbReference type="NCBI Taxonomy" id="2840840"/>
    <lineage>
        <taxon>Bacteria</taxon>
        <taxon>Pseudomonadati</taxon>
        <taxon>Spirochaetota</taxon>
        <taxon>Spirochaetia</taxon>
        <taxon>Spirochaetales</taxon>
        <taxon>Candidatus Gallitreponema</taxon>
    </lineage>
</organism>
<dbReference type="GO" id="GO:0004672">
    <property type="term" value="F:protein kinase activity"/>
    <property type="evidence" value="ECO:0007669"/>
    <property type="project" value="UniProtKB-ARBA"/>
</dbReference>
<evidence type="ECO:0000313" key="3">
    <source>
        <dbReference type="EMBL" id="MBO8457905.1"/>
    </source>
</evidence>
<evidence type="ECO:0000259" key="2">
    <source>
        <dbReference type="PROSITE" id="PS50894"/>
    </source>
</evidence>
<keyword evidence="1" id="KW-0597">Phosphoprotein</keyword>
<feature type="modified residue" description="Phosphohistidine" evidence="1">
    <location>
        <position position="54"/>
    </location>
</feature>
<dbReference type="PROSITE" id="PS50894">
    <property type="entry name" value="HPT"/>
    <property type="match status" value="1"/>
</dbReference>
<reference evidence="3" key="1">
    <citation type="submission" date="2020-10" db="EMBL/GenBank/DDBJ databases">
        <authorList>
            <person name="Gilroy R."/>
        </authorList>
    </citation>
    <scope>NUCLEOTIDE SEQUENCE</scope>
    <source>
        <strain evidence="3">10532</strain>
    </source>
</reference>
<gene>
    <name evidence="3" type="ORF">IAA81_06715</name>
</gene>
<reference evidence="3" key="2">
    <citation type="journal article" date="2021" name="PeerJ">
        <title>Extensive microbial diversity within the chicken gut microbiome revealed by metagenomics and culture.</title>
        <authorList>
            <person name="Gilroy R."/>
            <person name="Ravi A."/>
            <person name="Getino M."/>
            <person name="Pursley I."/>
            <person name="Horton D.L."/>
            <person name="Alikhan N.F."/>
            <person name="Baker D."/>
            <person name="Gharbi K."/>
            <person name="Hall N."/>
            <person name="Watson M."/>
            <person name="Adriaenssens E.M."/>
            <person name="Foster-Nyarko E."/>
            <person name="Jarju S."/>
            <person name="Secka A."/>
            <person name="Antonio M."/>
            <person name="Oren A."/>
            <person name="Chaudhuri R.R."/>
            <person name="La Ragione R."/>
            <person name="Hildebrand F."/>
            <person name="Pallen M.J."/>
        </authorList>
    </citation>
    <scope>NUCLEOTIDE SEQUENCE</scope>
    <source>
        <strain evidence="3">10532</strain>
    </source>
</reference>
<dbReference type="AlphaFoldDB" id="A0A9D9HQ47"/>
<proteinExistence type="predicted"/>
<name>A0A9D9HQ47_9SPIR</name>
<dbReference type="Gene3D" id="1.20.120.160">
    <property type="entry name" value="HPT domain"/>
    <property type="match status" value="1"/>
</dbReference>